<feature type="compositionally biased region" description="Acidic residues" evidence="5">
    <location>
        <begin position="11"/>
        <end position="20"/>
    </location>
</feature>
<dbReference type="InterPro" id="IPR002641">
    <property type="entry name" value="PNPLA_dom"/>
</dbReference>
<accession>K8EG00</accession>
<evidence type="ECO:0000259" key="7">
    <source>
        <dbReference type="PROSITE" id="PS51635"/>
    </source>
</evidence>
<keyword evidence="3 4" id="KW-0443">Lipid metabolism</keyword>
<feature type="region of interest" description="Disordered" evidence="5">
    <location>
        <begin position="772"/>
        <end position="823"/>
    </location>
</feature>
<evidence type="ECO:0000256" key="2">
    <source>
        <dbReference type="ARBA" id="ARBA00022963"/>
    </source>
</evidence>
<dbReference type="InterPro" id="IPR050301">
    <property type="entry name" value="NTE"/>
</dbReference>
<dbReference type="GO" id="GO:0004806">
    <property type="term" value="F:triacylglycerol lipase activity"/>
    <property type="evidence" value="ECO:0007669"/>
    <property type="project" value="InterPro"/>
</dbReference>
<feature type="compositionally biased region" description="Acidic residues" evidence="5">
    <location>
        <begin position="34"/>
        <end position="49"/>
    </location>
</feature>
<proteinExistence type="predicted"/>
<dbReference type="AlphaFoldDB" id="K8EG00"/>
<dbReference type="OrthoDB" id="15478at2759"/>
<dbReference type="GeneID" id="19015847"/>
<dbReference type="SUPFAM" id="SSF52151">
    <property type="entry name" value="FabD/lysophospholipase-like"/>
    <property type="match status" value="1"/>
</dbReference>
<feature type="short sequence motif" description="GXSXG" evidence="4">
    <location>
        <begin position="455"/>
        <end position="459"/>
    </location>
</feature>
<keyword evidence="9" id="KW-1185">Reference proteome</keyword>
<comment type="caution">
    <text evidence="4">Lacks conserved residue(s) required for the propagation of feature annotation.</text>
</comment>
<feature type="transmembrane region" description="Helical" evidence="6">
    <location>
        <begin position="186"/>
        <end position="208"/>
    </location>
</feature>
<dbReference type="EMBL" id="FO082274">
    <property type="protein sequence ID" value="CCO16921.1"/>
    <property type="molecule type" value="Genomic_DNA"/>
</dbReference>
<feature type="active site" description="Nucleophile" evidence="4">
    <location>
        <position position="457"/>
    </location>
</feature>
<feature type="region of interest" description="Disordered" evidence="5">
    <location>
        <begin position="1"/>
        <end position="69"/>
    </location>
</feature>
<dbReference type="Pfam" id="PF11815">
    <property type="entry name" value="DUF3336"/>
    <property type="match status" value="1"/>
</dbReference>
<reference evidence="8 9" key="1">
    <citation type="submission" date="2011-10" db="EMBL/GenBank/DDBJ databases">
        <authorList>
            <person name="Genoscope - CEA"/>
        </authorList>
    </citation>
    <scope>NUCLEOTIDE SEQUENCE [LARGE SCALE GENOMIC DNA]</scope>
    <source>
        <strain evidence="8 9">RCC 1105</strain>
    </source>
</reference>
<feature type="domain" description="PNPLA" evidence="7">
    <location>
        <begin position="424"/>
        <end position="614"/>
    </location>
</feature>
<feature type="compositionally biased region" description="Polar residues" evidence="5">
    <location>
        <begin position="796"/>
        <end position="808"/>
    </location>
</feature>
<feature type="transmembrane region" description="Helical" evidence="6">
    <location>
        <begin position="154"/>
        <end position="180"/>
    </location>
</feature>
<evidence type="ECO:0000256" key="6">
    <source>
        <dbReference type="SAM" id="Phobius"/>
    </source>
</evidence>
<dbReference type="STRING" id="41875.K8EG00"/>
<evidence type="ECO:0000313" key="8">
    <source>
        <dbReference type="EMBL" id="CCO16921.1"/>
    </source>
</evidence>
<dbReference type="KEGG" id="bpg:Bathy05g03440"/>
<sequence>MKRNESSWNAIDDEDEEEDSDKEKEEDAARGREDDDDDAMIEEEDQRELEEERRTETTTTSSKTNMKRENSSNHLLKYLKKSISTIDLPDLPDLAFEASKELIEDVRMRMTTLLSTSSENASRLIARMSQSMQSRLNLGYELYKTNWTRENRKVTLFLVAFTFAALILVLFWLFVLYLAWKELGRWLTSKVVIAISAIIGSAVAPPLFPNIFAHVLAFALIGMELFSLTLNLILLGGVHLIVFANRVLSLKWFFVSRLEKSSLLVNAAGSKTKATTNRVQLIEKLRVAKDYKEWLDIALQLDALPVDTGEGGNDWKRDETSDAYDYALVRGYAETMIAARERKDVNAIGLALRTVLHRNFAGLDRLMKLQHSRVGTKLLATRFKDETVRAIEFISSDEYCEDEDVVDTLKLVREAHRSLGRTGLCLSGGGALAMYHFGVIRCLLEEGLCPLVVSGTSGGSIVAAFISMLSEEDLLGTIKDDISVRHGVRWFPPVWKMIAHFLQHGVLMSEVDFGNTTKKYFGDITFEEAYAISKRHVSIQVSVGSGHGFVLNHVTSPRALVRTAVCASCALPGLMRPSPILCKASDGSLESFHPPGVSSFDGTITQDIPAARLTELFNCNNFIVSQVNPHLNFVLHLAEESHGRRRSTYAERGKNRRAAVTKLLRVANFLLLNIKYSIQKLLEVDLLNLRILRTLQGILVQDFQGHITVLPSLTFKDYCSIGAQPSEQDMHRFIRRGTQTTWAHIETIRHTMEVETALKKATARLTARAKTLKRAAKKTPGPSLANATPPAKVRVLSTSNSSRNNTPVASPRVGLEDDMMLHD</sequence>
<dbReference type="PANTHER" id="PTHR14226">
    <property type="entry name" value="NEUROPATHY TARGET ESTERASE/SWISS CHEESE D.MELANOGASTER"/>
    <property type="match status" value="1"/>
</dbReference>
<feature type="transmembrane region" description="Helical" evidence="6">
    <location>
        <begin position="215"/>
        <end position="242"/>
    </location>
</feature>
<keyword evidence="6" id="KW-0812">Transmembrane</keyword>
<evidence type="ECO:0000256" key="3">
    <source>
        <dbReference type="ARBA" id="ARBA00023098"/>
    </source>
</evidence>
<evidence type="ECO:0000256" key="4">
    <source>
        <dbReference type="PROSITE-ProRule" id="PRU01161"/>
    </source>
</evidence>
<protein>
    <recommendedName>
        <fullName evidence="7">PNPLA domain-containing protein</fullName>
    </recommendedName>
</protein>
<dbReference type="Gene3D" id="3.40.1090.10">
    <property type="entry name" value="Cytosolic phospholipase A2 catalytic domain"/>
    <property type="match status" value="2"/>
</dbReference>
<keyword evidence="6" id="KW-1133">Transmembrane helix</keyword>
<dbReference type="Proteomes" id="UP000198341">
    <property type="component" value="Chromosome 5"/>
</dbReference>
<keyword evidence="6" id="KW-0472">Membrane</keyword>
<evidence type="ECO:0000256" key="1">
    <source>
        <dbReference type="ARBA" id="ARBA00022801"/>
    </source>
</evidence>
<dbReference type="PANTHER" id="PTHR14226:SF10">
    <property type="entry name" value="TRIACYLGLYCEROL LIPASE 4-RELATED"/>
    <property type="match status" value="1"/>
</dbReference>
<gene>
    <name evidence="8" type="ORF">Bathy05g03440</name>
</gene>
<evidence type="ECO:0000313" key="9">
    <source>
        <dbReference type="Proteomes" id="UP000198341"/>
    </source>
</evidence>
<organism evidence="8 9">
    <name type="scientific">Bathycoccus prasinos</name>
    <dbReference type="NCBI Taxonomy" id="41875"/>
    <lineage>
        <taxon>Eukaryota</taxon>
        <taxon>Viridiplantae</taxon>
        <taxon>Chlorophyta</taxon>
        <taxon>Mamiellophyceae</taxon>
        <taxon>Mamiellales</taxon>
        <taxon>Bathycoccaceae</taxon>
        <taxon>Bathycoccus</taxon>
    </lineage>
</organism>
<keyword evidence="2 4" id="KW-0442">Lipid degradation</keyword>
<feature type="compositionally biased region" description="Basic and acidic residues" evidence="5">
    <location>
        <begin position="21"/>
        <end position="33"/>
    </location>
</feature>
<keyword evidence="1 4" id="KW-0378">Hydrolase</keyword>
<dbReference type="Pfam" id="PF01734">
    <property type="entry name" value="Patatin"/>
    <property type="match status" value="1"/>
</dbReference>
<evidence type="ECO:0000256" key="5">
    <source>
        <dbReference type="SAM" id="MobiDB-lite"/>
    </source>
</evidence>
<dbReference type="InterPro" id="IPR021771">
    <property type="entry name" value="Triacylglycerol_lipase_N"/>
</dbReference>
<dbReference type="RefSeq" id="XP_007513363.1">
    <property type="nucleotide sequence ID" value="XM_007513301.1"/>
</dbReference>
<dbReference type="PROSITE" id="PS51635">
    <property type="entry name" value="PNPLA"/>
    <property type="match status" value="1"/>
</dbReference>
<dbReference type="eggNOG" id="KOG2214">
    <property type="taxonomic scope" value="Eukaryota"/>
</dbReference>
<name>K8EG00_9CHLO</name>
<dbReference type="GO" id="GO:0016042">
    <property type="term" value="P:lipid catabolic process"/>
    <property type="evidence" value="ECO:0007669"/>
    <property type="project" value="UniProtKB-UniRule"/>
</dbReference>
<dbReference type="InterPro" id="IPR016035">
    <property type="entry name" value="Acyl_Trfase/lysoPLipase"/>
</dbReference>
<feature type="active site" description="Proton acceptor" evidence="4">
    <location>
        <position position="601"/>
    </location>
</feature>